<keyword evidence="1" id="KW-0472">Membrane</keyword>
<comment type="caution">
    <text evidence="2">The sequence shown here is derived from an EMBL/GenBank/DDBJ whole genome shotgun (WGS) entry which is preliminary data.</text>
</comment>
<keyword evidence="1" id="KW-1133">Transmembrane helix</keyword>
<feature type="transmembrane region" description="Helical" evidence="1">
    <location>
        <begin position="12"/>
        <end position="37"/>
    </location>
</feature>
<dbReference type="AlphaFoldDB" id="A0A1X0U1N9"/>
<evidence type="ECO:0000256" key="1">
    <source>
        <dbReference type="SAM" id="Phobius"/>
    </source>
</evidence>
<reference evidence="2 3" key="1">
    <citation type="journal article" date="2017" name="Gene Rep">
        <title>The ribosomal RNA operon (rrn) of Campylobacter concisus supports molecular typing to genomospecies level.</title>
        <authorList>
            <person name="Huq M."/>
            <person name="Van T.T.H."/>
            <person name="Gurtler V."/>
            <person name="Elshagmani E."/>
            <person name="Allemailem K.S."/>
            <person name="Smooker P.M."/>
            <person name="Istivan T.S."/>
        </authorList>
    </citation>
    <scope>NUCLEOTIDE SEQUENCE [LARGE SCALE GENOMIC DNA]</scope>
    <source>
        <strain evidence="2 3">RCH 26</strain>
    </source>
</reference>
<evidence type="ECO:0000313" key="3">
    <source>
        <dbReference type="Proteomes" id="UP000192671"/>
    </source>
</evidence>
<evidence type="ECO:0000313" key="2">
    <source>
        <dbReference type="EMBL" id="ORI07449.1"/>
    </source>
</evidence>
<organism evidence="2 3">
    <name type="scientific">Campylobacter concisus</name>
    <dbReference type="NCBI Taxonomy" id="199"/>
    <lineage>
        <taxon>Bacteria</taxon>
        <taxon>Pseudomonadati</taxon>
        <taxon>Campylobacterota</taxon>
        <taxon>Epsilonproteobacteria</taxon>
        <taxon>Campylobacterales</taxon>
        <taxon>Campylobacteraceae</taxon>
        <taxon>Campylobacter</taxon>
    </lineage>
</organism>
<name>A0A1X0U1N9_9BACT</name>
<proteinExistence type="predicted"/>
<dbReference type="EMBL" id="LVWL01000020">
    <property type="protein sequence ID" value="ORI07449.1"/>
    <property type="molecule type" value="Genomic_DNA"/>
</dbReference>
<feature type="transmembrane region" description="Helical" evidence="1">
    <location>
        <begin position="43"/>
        <end position="65"/>
    </location>
</feature>
<protein>
    <submittedName>
        <fullName evidence="2">Uncharacterized protein</fullName>
    </submittedName>
</protein>
<sequence>MIDEFLKAFFDAIGGFVSYCLAFIFSGIEKFIMYILYYPDPQILYYRLAGFMMLFMITISLFSFYMNKRRRRLKKDKPLKFYNNKRHTIIINGGNNQIGNDNTQNNYKR</sequence>
<gene>
    <name evidence="2" type="ORF">A3835_07805</name>
</gene>
<keyword evidence="1" id="KW-0812">Transmembrane</keyword>
<dbReference type="Proteomes" id="UP000192671">
    <property type="component" value="Unassembled WGS sequence"/>
</dbReference>
<accession>A0A1X0U1N9</accession>